<gene>
    <name evidence="8" type="ORF">PCYB_113910</name>
</gene>
<keyword evidence="3 6" id="KW-1133">Transmembrane helix</keyword>
<feature type="transmembrane region" description="Helical" evidence="6">
    <location>
        <begin position="371"/>
        <end position="394"/>
    </location>
</feature>
<organism evidence="8 9">
    <name type="scientific">Plasmodium cynomolgi (strain B)</name>
    <dbReference type="NCBI Taxonomy" id="1120755"/>
    <lineage>
        <taxon>Eukaryota</taxon>
        <taxon>Sar</taxon>
        <taxon>Alveolata</taxon>
        <taxon>Apicomplexa</taxon>
        <taxon>Aconoidasida</taxon>
        <taxon>Haemosporida</taxon>
        <taxon>Plasmodiidae</taxon>
        <taxon>Plasmodium</taxon>
        <taxon>Plasmodium (Plasmodium)</taxon>
    </lineage>
</organism>
<dbReference type="AlphaFoldDB" id="K6UDX7"/>
<evidence type="ECO:0008006" key="10">
    <source>
        <dbReference type="Google" id="ProtNLM"/>
    </source>
</evidence>
<evidence type="ECO:0000256" key="2">
    <source>
        <dbReference type="ARBA" id="ARBA00022692"/>
    </source>
</evidence>
<evidence type="ECO:0000256" key="6">
    <source>
        <dbReference type="SAM" id="Phobius"/>
    </source>
</evidence>
<feature type="transmembrane region" description="Helical" evidence="6">
    <location>
        <begin position="40"/>
        <end position="63"/>
    </location>
</feature>
<evidence type="ECO:0000256" key="1">
    <source>
        <dbReference type="ARBA" id="ARBA00004141"/>
    </source>
</evidence>
<feature type="transmembrane region" description="Helical" evidence="6">
    <location>
        <begin position="226"/>
        <end position="250"/>
    </location>
</feature>
<accession>K6UDX7</accession>
<feature type="transmembrane region" description="Helical" evidence="6">
    <location>
        <begin position="448"/>
        <end position="472"/>
    </location>
</feature>
<dbReference type="EMBL" id="DF157103">
    <property type="protein sequence ID" value="GAB67371.1"/>
    <property type="molecule type" value="Genomic_DNA"/>
</dbReference>
<comment type="subcellular location">
    <subcellularLocation>
        <location evidence="1">Membrane</location>
        <topology evidence="1">Multi-pass membrane protein</topology>
    </subcellularLocation>
</comment>
<feature type="transmembrane region" description="Helical" evidence="6">
    <location>
        <begin position="548"/>
        <end position="566"/>
    </location>
</feature>
<reference evidence="8 9" key="1">
    <citation type="journal article" date="2012" name="Nat. Genet.">
        <title>Plasmodium cynomolgi genome sequences provide insight into Plasmodium vivax and the monkey malaria clade.</title>
        <authorList>
            <person name="Tachibana S."/>
            <person name="Sullivan S.A."/>
            <person name="Kawai S."/>
            <person name="Nakamura S."/>
            <person name="Kim H.R."/>
            <person name="Goto N."/>
            <person name="Arisue N."/>
            <person name="Palacpac N.M.Q."/>
            <person name="Honma H."/>
            <person name="Yagi M."/>
            <person name="Tougan T."/>
            <person name="Katakai Y."/>
            <person name="Kaneko O."/>
            <person name="Mita T."/>
            <person name="Kita K."/>
            <person name="Yasutomi Y."/>
            <person name="Sutton P.L."/>
            <person name="Shakhbatyan R."/>
            <person name="Horii T."/>
            <person name="Yasunaga T."/>
            <person name="Barnwell J.W."/>
            <person name="Escalante A.A."/>
            <person name="Carlton J.M."/>
            <person name="Tanabe K."/>
        </authorList>
    </citation>
    <scope>NUCLEOTIDE SEQUENCE [LARGE SCALE GENOMIC DNA]</scope>
    <source>
        <strain evidence="8 9">B</strain>
    </source>
</reference>
<dbReference type="KEGG" id="pcy:PCYB_113910"/>
<dbReference type="GeneID" id="14693740"/>
<feature type="signal peptide" evidence="7">
    <location>
        <begin position="1"/>
        <end position="16"/>
    </location>
</feature>
<keyword evidence="2 6" id="KW-0812">Transmembrane</keyword>
<dbReference type="OrthoDB" id="73273at2759"/>
<protein>
    <recommendedName>
        <fullName evidence="10">LMBR1 domain-containing protein</fullName>
    </recommendedName>
</protein>
<evidence type="ECO:0000313" key="8">
    <source>
        <dbReference type="EMBL" id="GAB67371.1"/>
    </source>
</evidence>
<dbReference type="Proteomes" id="UP000006319">
    <property type="component" value="Chromosome 11"/>
</dbReference>
<feature type="transmembrane region" description="Helical" evidence="6">
    <location>
        <begin position="494"/>
        <end position="516"/>
    </location>
</feature>
<sequence>MHAYALLALLVGYVAAAGVVGWRLLRTYSHKDERNNVANTTVKLFIIMGYIHCMGLIILLPAVAQIDSFPKVKDHFNSTQMCRIMYAILGSYIFIITPCLAVVYSQRGEVSNTDQCANRLNKRISTRWRSYFSNMCTHTTSTICKNVLLIWILSISLSCCLFFLTYLCFQKISLSLNADGCASWYPYLEETNRKKLLSLNLRNHESCKNVGEDNIRIDFNVNFNDYVVMCVSLMGSIGFAVYGGVGLVSLPLGLLYSAVSRYRGGVANRVVEVKNAVLTNRVDERREALFKQELTRINRKAENFLQITQEVELKREEIGKSNYFKSLFQNIQHRREKRILNYMVHRLQLDYERSVHRYNNPTSAASSIGPLLLGFFFLLASVTIFFHICLCILGGPTGQGKLLRWWPFHWDSSQEVRRERGSFQHAFLYGKLFSMLLSLHPRKNSLSFSLLVIYPLVMSYLLVCAFFGFSYICHKLKLGLLLALERKSTYLDTILLNTCLLMFMSSGAALISLRLFPAYAKQTYAFTFFDLALKNLSCIGVLYARNGLLFLILLTSVLTVLLFFVPKKSGLFSVFMPATFRKILNQQEKEESGVDSDMELDGQLDVDIESNPTLRTAGKVPTRNKNLFK</sequence>
<dbReference type="GO" id="GO:0016020">
    <property type="term" value="C:membrane"/>
    <property type="evidence" value="ECO:0007669"/>
    <property type="project" value="UniProtKB-SubCell"/>
</dbReference>
<feature type="transmembrane region" description="Helical" evidence="6">
    <location>
        <begin position="84"/>
        <end position="104"/>
    </location>
</feature>
<feature type="transmembrane region" description="Helical" evidence="6">
    <location>
        <begin position="148"/>
        <end position="169"/>
    </location>
</feature>
<proteinExistence type="predicted"/>
<feature type="chain" id="PRO_5003898363" description="LMBR1 domain-containing protein" evidence="7">
    <location>
        <begin position="17"/>
        <end position="629"/>
    </location>
</feature>
<dbReference type="eggNOG" id="ENOG502QPKQ">
    <property type="taxonomic scope" value="Eukaryota"/>
</dbReference>
<keyword evidence="7" id="KW-0732">Signal</keyword>
<dbReference type="VEuPathDB" id="PlasmoDB:PCYB_113910"/>
<feature type="region of interest" description="Disordered" evidence="5">
    <location>
        <begin position="609"/>
        <end position="629"/>
    </location>
</feature>
<name>K6UDX7_PLACD</name>
<dbReference type="RefSeq" id="XP_004223318.1">
    <property type="nucleotide sequence ID" value="XM_004223270.1"/>
</dbReference>
<evidence type="ECO:0000256" key="7">
    <source>
        <dbReference type="SAM" id="SignalP"/>
    </source>
</evidence>
<dbReference type="PhylomeDB" id="K6UDX7"/>
<keyword evidence="9" id="KW-1185">Reference proteome</keyword>
<evidence type="ECO:0000256" key="5">
    <source>
        <dbReference type="SAM" id="MobiDB-lite"/>
    </source>
</evidence>
<keyword evidence="4 6" id="KW-0472">Membrane</keyword>
<dbReference type="PANTHER" id="PTHR31652">
    <property type="entry name" value="LIMR FAMILY PROTEIN DDB_G0283707-RELATED"/>
    <property type="match status" value="1"/>
</dbReference>
<evidence type="ECO:0000256" key="3">
    <source>
        <dbReference type="ARBA" id="ARBA00022989"/>
    </source>
</evidence>
<dbReference type="OMA" id="KQDHIAT"/>
<evidence type="ECO:0000313" key="9">
    <source>
        <dbReference type="Proteomes" id="UP000006319"/>
    </source>
</evidence>
<evidence type="ECO:0000256" key="4">
    <source>
        <dbReference type="ARBA" id="ARBA00023136"/>
    </source>
</evidence>
<dbReference type="PANTHER" id="PTHR31652:SF0">
    <property type="entry name" value="LIMR FAMILY PROTEIN DDB_G0283707-RELATED"/>
    <property type="match status" value="1"/>
</dbReference>